<organism evidence="8 9">
    <name type="scientific">Cichlidogyrus casuarinus</name>
    <dbReference type="NCBI Taxonomy" id="1844966"/>
    <lineage>
        <taxon>Eukaryota</taxon>
        <taxon>Metazoa</taxon>
        <taxon>Spiralia</taxon>
        <taxon>Lophotrochozoa</taxon>
        <taxon>Platyhelminthes</taxon>
        <taxon>Monogenea</taxon>
        <taxon>Monopisthocotylea</taxon>
        <taxon>Dactylogyridea</taxon>
        <taxon>Ancyrocephalidae</taxon>
        <taxon>Cichlidogyrus</taxon>
    </lineage>
</organism>
<evidence type="ECO:0000256" key="3">
    <source>
        <dbReference type="ARBA" id="ARBA00022692"/>
    </source>
</evidence>
<keyword evidence="9" id="KW-1185">Reference proteome</keyword>
<dbReference type="InterPro" id="IPR008795">
    <property type="entry name" value="Prominin"/>
</dbReference>
<keyword evidence="3 7" id="KW-0812">Transmembrane</keyword>
<dbReference type="PANTHER" id="PTHR22730:SF1">
    <property type="entry name" value="PROMININ-LIKE PROTEIN"/>
    <property type="match status" value="1"/>
</dbReference>
<dbReference type="Proteomes" id="UP001626550">
    <property type="component" value="Unassembled WGS sequence"/>
</dbReference>
<evidence type="ECO:0000256" key="7">
    <source>
        <dbReference type="SAM" id="Phobius"/>
    </source>
</evidence>
<name>A0ABD2PZ30_9PLAT</name>
<evidence type="ECO:0000313" key="8">
    <source>
        <dbReference type="EMBL" id="KAL3311106.1"/>
    </source>
</evidence>
<sequence>METETDTRLVKRNNPDLAKVRSLLQLLFQQRDKIDQLNEFSREWERLDIKSSLQVHLDGESFLICFQSLDAWTTLTTDRNHREKLAATFEVAADNFSKFTYVIIRELHDETTAMSAVRTYENNYRYYVGYGILCIPSLIALCLYFGVCFGICGRRPRPNSGFCNKNVGANFLLG</sequence>
<dbReference type="EMBL" id="JBJKFK010002435">
    <property type="protein sequence ID" value="KAL3311106.1"/>
    <property type="molecule type" value="Genomic_DNA"/>
</dbReference>
<evidence type="ECO:0000256" key="1">
    <source>
        <dbReference type="ARBA" id="ARBA00004141"/>
    </source>
</evidence>
<comment type="similarity">
    <text evidence="2">Belongs to the prominin family.</text>
</comment>
<accession>A0ABD2PZ30</accession>
<proteinExistence type="inferred from homology"/>
<evidence type="ECO:0000256" key="5">
    <source>
        <dbReference type="ARBA" id="ARBA00023136"/>
    </source>
</evidence>
<keyword evidence="5 7" id="KW-0472">Membrane</keyword>
<dbReference type="AlphaFoldDB" id="A0ABD2PZ30"/>
<dbReference type="GO" id="GO:0016020">
    <property type="term" value="C:membrane"/>
    <property type="evidence" value="ECO:0007669"/>
    <property type="project" value="UniProtKB-SubCell"/>
</dbReference>
<comment type="caution">
    <text evidence="8">The sequence shown here is derived from an EMBL/GenBank/DDBJ whole genome shotgun (WGS) entry which is preliminary data.</text>
</comment>
<evidence type="ECO:0000256" key="6">
    <source>
        <dbReference type="ARBA" id="ARBA00023180"/>
    </source>
</evidence>
<feature type="transmembrane region" description="Helical" evidence="7">
    <location>
        <begin position="127"/>
        <end position="152"/>
    </location>
</feature>
<keyword evidence="4 7" id="KW-1133">Transmembrane helix</keyword>
<gene>
    <name evidence="8" type="ORF">Ciccas_010319</name>
</gene>
<dbReference type="Pfam" id="PF05478">
    <property type="entry name" value="Prominin"/>
    <property type="match status" value="1"/>
</dbReference>
<protein>
    <submittedName>
        <fullName evidence="8">Uncharacterized protein</fullName>
    </submittedName>
</protein>
<evidence type="ECO:0000313" key="9">
    <source>
        <dbReference type="Proteomes" id="UP001626550"/>
    </source>
</evidence>
<comment type="subcellular location">
    <subcellularLocation>
        <location evidence="1">Membrane</location>
        <topology evidence="1">Multi-pass membrane protein</topology>
    </subcellularLocation>
</comment>
<dbReference type="PANTHER" id="PTHR22730">
    <property type="entry name" value="PROMININ PROM PROTEIN"/>
    <property type="match status" value="1"/>
</dbReference>
<reference evidence="8 9" key="1">
    <citation type="submission" date="2024-11" db="EMBL/GenBank/DDBJ databases">
        <title>Adaptive evolution of stress response genes in parasites aligns with host niche diversity.</title>
        <authorList>
            <person name="Hahn C."/>
            <person name="Resl P."/>
        </authorList>
    </citation>
    <scope>NUCLEOTIDE SEQUENCE [LARGE SCALE GENOMIC DNA]</scope>
    <source>
        <strain evidence="8">EGGRZ-B1_66</strain>
        <tissue evidence="8">Body</tissue>
    </source>
</reference>
<keyword evidence="6" id="KW-0325">Glycoprotein</keyword>
<evidence type="ECO:0000256" key="4">
    <source>
        <dbReference type="ARBA" id="ARBA00022989"/>
    </source>
</evidence>
<evidence type="ECO:0000256" key="2">
    <source>
        <dbReference type="ARBA" id="ARBA00006058"/>
    </source>
</evidence>